<dbReference type="EMBL" id="CALNXK010000019">
    <property type="protein sequence ID" value="CAH3106933.1"/>
    <property type="molecule type" value="Genomic_DNA"/>
</dbReference>
<proteinExistence type="predicted"/>
<feature type="coiled-coil region" evidence="1">
    <location>
        <begin position="50"/>
        <end position="77"/>
    </location>
</feature>
<evidence type="ECO:0000256" key="2">
    <source>
        <dbReference type="SAM" id="MobiDB-lite"/>
    </source>
</evidence>
<accession>A0ABN8NG87</accession>
<sequence>VEVVTRRKGKSLSRIKATREGHRTTVKRIAHAVNEELNTSNSDFNLNENKQTLAQNVSKLRQQKETLRVKLEALKVLGEEILIDYFLETSRPRACSVDAPKHKAPVNPSVSPEVVPGNVEPSNDSVESLNSPASPTAHETVSRVKLSKFEFKQFDGDVCYKV</sequence>
<name>A0ABN8NG87_9CNID</name>
<feature type="compositionally biased region" description="Low complexity" evidence="2">
    <location>
        <begin position="105"/>
        <end position="123"/>
    </location>
</feature>
<feature type="compositionally biased region" description="Polar residues" evidence="2">
    <location>
        <begin position="124"/>
        <end position="139"/>
    </location>
</feature>
<evidence type="ECO:0000256" key="1">
    <source>
        <dbReference type="SAM" id="Coils"/>
    </source>
</evidence>
<gene>
    <name evidence="3" type="ORF">PLOB_00015014</name>
</gene>
<keyword evidence="4" id="KW-1185">Reference proteome</keyword>
<organism evidence="3 4">
    <name type="scientific">Porites lobata</name>
    <dbReference type="NCBI Taxonomy" id="104759"/>
    <lineage>
        <taxon>Eukaryota</taxon>
        <taxon>Metazoa</taxon>
        <taxon>Cnidaria</taxon>
        <taxon>Anthozoa</taxon>
        <taxon>Hexacorallia</taxon>
        <taxon>Scleractinia</taxon>
        <taxon>Fungiina</taxon>
        <taxon>Poritidae</taxon>
        <taxon>Porites</taxon>
    </lineage>
</organism>
<evidence type="ECO:0000313" key="3">
    <source>
        <dbReference type="EMBL" id="CAH3106933.1"/>
    </source>
</evidence>
<protein>
    <submittedName>
        <fullName evidence="3">Uncharacterized protein</fullName>
    </submittedName>
</protein>
<evidence type="ECO:0000313" key="4">
    <source>
        <dbReference type="Proteomes" id="UP001159405"/>
    </source>
</evidence>
<feature type="non-terminal residue" evidence="3">
    <location>
        <position position="1"/>
    </location>
</feature>
<feature type="region of interest" description="Disordered" evidence="2">
    <location>
        <begin position="97"/>
        <end position="139"/>
    </location>
</feature>
<comment type="caution">
    <text evidence="3">The sequence shown here is derived from an EMBL/GenBank/DDBJ whole genome shotgun (WGS) entry which is preliminary data.</text>
</comment>
<dbReference type="Proteomes" id="UP001159405">
    <property type="component" value="Unassembled WGS sequence"/>
</dbReference>
<keyword evidence="1" id="KW-0175">Coiled coil</keyword>
<reference evidence="3 4" key="1">
    <citation type="submission" date="2022-05" db="EMBL/GenBank/DDBJ databases">
        <authorList>
            <consortium name="Genoscope - CEA"/>
            <person name="William W."/>
        </authorList>
    </citation>
    <scope>NUCLEOTIDE SEQUENCE [LARGE SCALE GENOMIC DNA]</scope>
</reference>
<feature type="non-terminal residue" evidence="3">
    <location>
        <position position="162"/>
    </location>
</feature>